<protein>
    <submittedName>
        <fullName evidence="3">SipW-dependent-type signal peptide-containing protein</fullName>
    </submittedName>
</protein>
<keyword evidence="2" id="KW-0812">Transmembrane</keyword>
<comment type="caution">
    <text evidence="3">The sequence shown here is derived from an EMBL/GenBank/DDBJ whole genome shotgun (WGS) entry which is preliminary data.</text>
</comment>
<dbReference type="EMBL" id="JBHSKX010000001">
    <property type="protein sequence ID" value="MFC5367033.1"/>
    <property type="molecule type" value="Genomic_DNA"/>
</dbReference>
<evidence type="ECO:0000256" key="2">
    <source>
        <dbReference type="SAM" id="Phobius"/>
    </source>
</evidence>
<reference evidence="3 4" key="1">
    <citation type="journal article" date="2019" name="Int. J. Syst. Evol. Microbiol.">
        <title>The Global Catalogue of Microorganisms (GCM) 10K type strain sequencing project: providing services to taxonomists for standard genome sequencing and annotation.</title>
        <authorList>
            <consortium name="The Broad Institute Genomics Platform"/>
            <consortium name="The Broad Institute Genome Sequencing Center for Infectious Disease"/>
            <person name="Wu L."/>
            <person name="Ma J."/>
        </authorList>
    </citation>
    <scope>NUCLEOTIDE SEQUENCE [LARGE SCALE GENOMIC DNA]</scope>
    <source>
        <strain evidence="3 4">CGMCC 1.12237</strain>
    </source>
</reference>
<accession>A0ABD5RAH8</accession>
<evidence type="ECO:0000256" key="1">
    <source>
        <dbReference type="SAM" id="MobiDB-lite"/>
    </source>
</evidence>
<evidence type="ECO:0000313" key="3">
    <source>
        <dbReference type="EMBL" id="MFC5367033.1"/>
    </source>
</evidence>
<dbReference type="NCBIfam" id="TIGR04088">
    <property type="entry name" value="cognate_SipW"/>
    <property type="match status" value="1"/>
</dbReference>
<dbReference type="InterPro" id="IPR023833">
    <property type="entry name" value="Signal_pept_SipW-depend-type"/>
</dbReference>
<evidence type="ECO:0000313" key="4">
    <source>
        <dbReference type="Proteomes" id="UP001596201"/>
    </source>
</evidence>
<dbReference type="Proteomes" id="UP001596201">
    <property type="component" value="Unassembled WGS sequence"/>
</dbReference>
<proteinExistence type="predicted"/>
<gene>
    <name evidence="3" type="ORF">ACFPJ5_08775</name>
</gene>
<dbReference type="InterPro" id="IPR006311">
    <property type="entry name" value="TAT_signal"/>
</dbReference>
<feature type="transmembrane region" description="Helical" evidence="2">
    <location>
        <begin position="12"/>
        <end position="35"/>
    </location>
</feature>
<dbReference type="PROSITE" id="PS51318">
    <property type="entry name" value="TAT"/>
    <property type="match status" value="1"/>
</dbReference>
<feature type="region of interest" description="Disordered" evidence="1">
    <location>
        <begin position="270"/>
        <end position="297"/>
    </location>
</feature>
<organism evidence="3 4">
    <name type="scientific">Salinirubrum litoreum</name>
    <dbReference type="NCBI Taxonomy" id="1126234"/>
    <lineage>
        <taxon>Archaea</taxon>
        <taxon>Methanobacteriati</taxon>
        <taxon>Methanobacteriota</taxon>
        <taxon>Stenosarchaea group</taxon>
        <taxon>Halobacteria</taxon>
        <taxon>Halobacteriales</taxon>
        <taxon>Haloferacaceae</taxon>
        <taxon>Salinirubrum</taxon>
    </lineage>
</organism>
<dbReference type="RefSeq" id="WP_227231564.1">
    <property type="nucleotide sequence ID" value="NZ_JAJCVJ010000004.1"/>
</dbReference>
<keyword evidence="4" id="KW-1185">Reference proteome</keyword>
<name>A0ABD5RAH8_9EURY</name>
<sequence>MTSDNVRISRRSVLAGLGAIGIASAGAGLGTTAFFSDEEAVAASLQAGRLDLLVDYRATYNPWLSADEVNARGLIGDFTAREIPGSDSVLISEAPALSTTDDPEDDDGIVPGDDGPALGNQAWADFTRRYDACVNEDELAYVDGDSEIMFTLRDVKPKDEGEATISLHICDNPAYLWTQFTCENDADAGIVEPEASAGDTGVDAFADGELDDYIYVEMWYDVDCDNIHDDGPDDDDNDLDDEAEELYIYRGSLAGLKDAAGEGLALNPLADIQIPDPNGDHDDNDDGDNGDNGGSGELLTQLLVPGNPVCSDIRADLQRAVKIESEDLEETTYDIGEGREVTIVVESTRDGEIVSVSWETNFGVDAVIVKGGNAANVYVYDEATGGGPVESPLNPSNNPAAISHISFCYDGDDTPDDPDDPDVPPQGDPGLCYDPGVHCVAFRWYLPCFVQQDDGMGFGQLPSATDENMAAELVRKFGLDSTDDIDVNVVQTDTIDFGLSFAATQCRHNMTNANPFGGASTQN</sequence>
<keyword evidence="2" id="KW-1133">Transmembrane helix</keyword>
<dbReference type="AlphaFoldDB" id="A0ABD5RAH8"/>
<keyword evidence="2" id="KW-0472">Membrane</keyword>